<accession>A0ABX5A3K8</accession>
<dbReference type="InterPro" id="IPR056510">
    <property type="entry name" value="WapI"/>
</dbReference>
<evidence type="ECO:0000313" key="2">
    <source>
        <dbReference type="Proteomes" id="UP000237025"/>
    </source>
</evidence>
<organism evidence="1 2">
    <name type="scientific">Lelliottia aquatilis</name>
    <dbReference type="NCBI Taxonomy" id="2080838"/>
    <lineage>
        <taxon>Bacteria</taxon>
        <taxon>Pseudomonadati</taxon>
        <taxon>Pseudomonadota</taxon>
        <taxon>Gammaproteobacteria</taxon>
        <taxon>Enterobacterales</taxon>
        <taxon>Enterobacteriaceae</taxon>
        <taxon>Lelliottia</taxon>
    </lineage>
</organism>
<dbReference type="Pfam" id="PF24716">
    <property type="entry name" value="WapI"/>
    <property type="match status" value="1"/>
</dbReference>
<dbReference type="RefSeq" id="WP_103949407.1">
    <property type="nucleotide sequence ID" value="NZ_PQVT01000006.1"/>
</dbReference>
<protein>
    <submittedName>
        <fullName evidence="1">Uncharacterized protein</fullName>
    </submittedName>
</protein>
<reference evidence="1 2" key="1">
    <citation type="submission" date="2018-02" db="EMBL/GenBank/DDBJ databases">
        <title>Lelliotia aquatilis sp. nov., isolated from drinking water.</title>
        <authorList>
            <person name="Kaempfer P."/>
            <person name="Glaeser S."/>
            <person name="Exner M."/>
            <person name="Doijad S."/>
            <person name="Chakraborty T."/>
        </authorList>
    </citation>
    <scope>NUCLEOTIDE SEQUENCE [LARGE SCALE GENOMIC DNA]</scope>
    <source>
        <strain evidence="1 2">6331-17</strain>
    </source>
</reference>
<keyword evidence="2" id="KW-1185">Reference proteome</keyword>
<sequence length="138" mass="16254">MLQIIHNEITLTITPYERRINTPEKGFYHEYLNLYVEFKSKGISLDTKWDCYVGELEEFHTQLIELRDNDTEKAITFSPMEGMISLTVGKNIQSHESYYLKFKLSTEVRSDIFVEGIIGMDQTYIHEIIHGVRQLINF</sequence>
<proteinExistence type="predicted"/>
<name>A0ABX5A3K8_9ENTR</name>
<comment type="caution">
    <text evidence="1">The sequence shown here is derived from an EMBL/GenBank/DDBJ whole genome shotgun (WGS) entry which is preliminary data.</text>
</comment>
<gene>
    <name evidence="1" type="ORF">C3712_10600</name>
</gene>
<evidence type="ECO:0000313" key="1">
    <source>
        <dbReference type="EMBL" id="POZ23084.1"/>
    </source>
</evidence>
<dbReference type="Proteomes" id="UP000237025">
    <property type="component" value="Unassembled WGS sequence"/>
</dbReference>
<dbReference type="EMBL" id="PQVW01000006">
    <property type="protein sequence ID" value="POZ23084.1"/>
    <property type="molecule type" value="Genomic_DNA"/>
</dbReference>